<dbReference type="Proteomes" id="UP001230654">
    <property type="component" value="Unassembled WGS sequence"/>
</dbReference>
<sequence>MTVRRPWNGVGEKLAGHGEPRIGVEPAELLAAAGAGHEPPTTVRQAVLGDQWLSWEPSMK</sequence>
<dbReference type="EMBL" id="JAUSWV010000002">
    <property type="protein sequence ID" value="MDQ0584140.1"/>
    <property type="molecule type" value="Genomic_DNA"/>
</dbReference>
<accession>A0ABU0P0B3</accession>
<comment type="caution">
    <text evidence="1">The sequence shown here is derived from an EMBL/GenBank/DDBJ whole genome shotgun (WGS) entry which is preliminary data.</text>
</comment>
<name>A0ABU0P0B3_STRRH</name>
<keyword evidence="2" id="KW-1185">Reference proteome</keyword>
<dbReference type="RefSeq" id="WP_307165978.1">
    <property type="nucleotide sequence ID" value="NZ_JAUSWV010000002.1"/>
</dbReference>
<gene>
    <name evidence="1" type="ORF">QF030_006318</name>
</gene>
<evidence type="ECO:0000313" key="1">
    <source>
        <dbReference type="EMBL" id="MDQ0584140.1"/>
    </source>
</evidence>
<reference evidence="1 2" key="1">
    <citation type="submission" date="2023-07" db="EMBL/GenBank/DDBJ databases">
        <title>Comparative genomics of wheat-associated soil bacteria to identify genetic determinants of phenazine resistance.</title>
        <authorList>
            <person name="Mouncey N."/>
        </authorList>
    </citation>
    <scope>NUCLEOTIDE SEQUENCE [LARGE SCALE GENOMIC DNA]</scope>
    <source>
        <strain evidence="1 2">B2I6</strain>
    </source>
</reference>
<evidence type="ECO:0000313" key="2">
    <source>
        <dbReference type="Proteomes" id="UP001230654"/>
    </source>
</evidence>
<organism evidence="1 2">
    <name type="scientific">Streptomyces rishiriensis</name>
    <dbReference type="NCBI Taxonomy" id="68264"/>
    <lineage>
        <taxon>Bacteria</taxon>
        <taxon>Bacillati</taxon>
        <taxon>Actinomycetota</taxon>
        <taxon>Actinomycetes</taxon>
        <taxon>Kitasatosporales</taxon>
        <taxon>Streptomycetaceae</taxon>
        <taxon>Streptomyces</taxon>
    </lineage>
</organism>
<proteinExistence type="predicted"/>
<protein>
    <submittedName>
        <fullName evidence="1">Uncharacterized protein</fullName>
    </submittedName>
</protein>